<dbReference type="SUPFAM" id="SSF81469">
    <property type="entry name" value="Bacterial aa3 type cytochrome c oxidase subunit IV"/>
    <property type="match status" value="1"/>
</dbReference>
<dbReference type="InterPro" id="IPR036596">
    <property type="entry name" value="Cyt-C_aa3_sf"/>
</dbReference>
<feature type="domain" description="Cytochrome c oxidase subunit IV bacterial aa3 type" evidence="2">
    <location>
        <begin position="75"/>
        <end position="108"/>
    </location>
</feature>
<dbReference type="EMBL" id="CP001016">
    <property type="protein sequence ID" value="ACB97094.1"/>
    <property type="molecule type" value="Genomic_DNA"/>
</dbReference>
<evidence type="ECO:0000313" key="3">
    <source>
        <dbReference type="EMBL" id="ACB97094.1"/>
    </source>
</evidence>
<reference evidence="3 4" key="2">
    <citation type="journal article" date="2010" name="J. Bacteriol.">
        <title>Complete genome sequence of Beijerinckia indica subsp. indica.</title>
        <authorList>
            <person name="Tamas I."/>
            <person name="Dedysh S.N."/>
            <person name="Liesack W."/>
            <person name="Stott M.B."/>
            <person name="Alam M."/>
            <person name="Murrell J.C."/>
            <person name="Dunfield P.F."/>
        </authorList>
    </citation>
    <scope>NUCLEOTIDE SEQUENCE [LARGE SCALE GENOMIC DNA]</scope>
    <source>
        <strain evidence="4">ATCC 9039 / DSM 1715 / NCIMB 8712</strain>
    </source>
</reference>
<reference evidence="4" key="1">
    <citation type="submission" date="2008-03" db="EMBL/GenBank/DDBJ databases">
        <title>Complete sequence of chromosome of Beijerinckia indica subsp. indica ATCC 9039.</title>
        <authorList>
            <consortium name="US DOE Joint Genome Institute"/>
            <person name="Copeland A."/>
            <person name="Lucas S."/>
            <person name="Lapidus A."/>
            <person name="Glavina del Rio T."/>
            <person name="Dalin E."/>
            <person name="Tice H."/>
            <person name="Bruce D."/>
            <person name="Goodwin L."/>
            <person name="Pitluck S."/>
            <person name="LaButti K."/>
            <person name="Schmutz J."/>
            <person name="Larimer F."/>
            <person name="Land M."/>
            <person name="Hauser L."/>
            <person name="Kyrpides N."/>
            <person name="Mikhailova N."/>
            <person name="Dunfield P.F."/>
            <person name="Dedysh S.N."/>
            <person name="Liesack W."/>
            <person name="Saw J.H."/>
            <person name="Alam M."/>
            <person name="Chen Y."/>
            <person name="Murrell J.C."/>
            <person name="Richardson P."/>
        </authorList>
    </citation>
    <scope>NUCLEOTIDE SEQUENCE [LARGE SCALE GENOMIC DNA]</scope>
    <source>
        <strain evidence="4">ATCC 9039 / DSM 1715 / NCIMB 8712</strain>
    </source>
</reference>
<keyword evidence="4" id="KW-1185">Reference proteome</keyword>
<dbReference type="Gene3D" id="1.20.5.160">
    <property type="entry name" value="Bacterial aa3 type cytochrome c oxidase subunit IV"/>
    <property type="match status" value="1"/>
</dbReference>
<keyword evidence="1" id="KW-1133">Transmembrane helix</keyword>
<dbReference type="InterPro" id="IPR012422">
    <property type="entry name" value="Cyt_c_oxidase_su4_bac-aa3"/>
</dbReference>
<sequence>MSRHRTLFKPTGGPHFAARTLFSRLGPLAFCAKGAFYQTRFLPFQITEHVPPTSIAQFKEQTMSANPAVGGIPAMDYPEHERTYQRFISMVKVTIVGSILLLVVLALVTL</sequence>
<evidence type="ECO:0000256" key="1">
    <source>
        <dbReference type="SAM" id="Phobius"/>
    </source>
</evidence>
<dbReference type="KEGG" id="bid:Bind_3537"/>
<proteinExistence type="predicted"/>
<accession>B2IFJ8</accession>
<keyword evidence="1" id="KW-0472">Membrane</keyword>
<organism evidence="3 4">
    <name type="scientific">Beijerinckia indica subsp. indica (strain ATCC 9039 / DSM 1715 / NCIMB 8712)</name>
    <dbReference type="NCBI Taxonomy" id="395963"/>
    <lineage>
        <taxon>Bacteria</taxon>
        <taxon>Pseudomonadati</taxon>
        <taxon>Pseudomonadota</taxon>
        <taxon>Alphaproteobacteria</taxon>
        <taxon>Hyphomicrobiales</taxon>
        <taxon>Beijerinckiaceae</taxon>
        <taxon>Beijerinckia</taxon>
    </lineage>
</organism>
<protein>
    <recommendedName>
        <fullName evidence="2">Cytochrome c oxidase subunit IV bacterial aa3 type domain-containing protein</fullName>
    </recommendedName>
</protein>
<dbReference type="HOGENOM" id="CLU_2166017_0_0_5"/>
<keyword evidence="1" id="KW-0812">Transmembrane</keyword>
<name>B2IFJ8_BEII9</name>
<dbReference type="Proteomes" id="UP000001695">
    <property type="component" value="Chromosome"/>
</dbReference>
<evidence type="ECO:0000259" key="2">
    <source>
        <dbReference type="Pfam" id="PF07835"/>
    </source>
</evidence>
<evidence type="ECO:0000313" key="4">
    <source>
        <dbReference type="Proteomes" id="UP000001695"/>
    </source>
</evidence>
<dbReference type="Pfam" id="PF07835">
    <property type="entry name" value="COX4_pro_2"/>
    <property type="match status" value="1"/>
</dbReference>
<dbReference type="AlphaFoldDB" id="B2IFJ8"/>
<gene>
    <name evidence="3" type="ordered locus">Bind_3537</name>
</gene>
<feature type="transmembrane region" description="Helical" evidence="1">
    <location>
        <begin position="87"/>
        <end position="108"/>
    </location>
</feature>